<dbReference type="InterPro" id="IPR035969">
    <property type="entry name" value="Rab-GAP_TBC_sf"/>
</dbReference>
<keyword evidence="4" id="KW-1185">Reference proteome</keyword>
<keyword evidence="1" id="KW-0343">GTPase activation</keyword>
<dbReference type="SMART" id="SM00164">
    <property type="entry name" value="TBC"/>
    <property type="match status" value="1"/>
</dbReference>
<accession>A0ABM4B7V2</accession>
<dbReference type="InterPro" id="IPR000195">
    <property type="entry name" value="Rab-GAP-TBC_dom"/>
</dbReference>
<dbReference type="PROSITE" id="PS50086">
    <property type="entry name" value="TBC_RABGAP"/>
    <property type="match status" value="1"/>
</dbReference>
<evidence type="ECO:0000256" key="2">
    <source>
        <dbReference type="ARBA" id="ARBA00043879"/>
    </source>
</evidence>
<sequence>MSKMGSINGEIDTYGFMRQSDFDYDSYETFMNKYLRILAKRLSKWEKLMKNKESVKRTRKVKRYIRKGIPSNFRTEVWMYASFAQFNKEKFPNKYSEILAHPNLDKVVIDSIELDIKRTYPDNIYFKELDDSLLKPLSNVLTAYASYNRNVGYCQGLNYIAGMLLLVTKDESNTFWLLVQLLDKFVPDFYTSRMLGLRVECQVLDLLIKSSHPDLHEHFKVHNINIELFVSKWFICLFVDVLPVETVLRLWDCLFYEGSKILLRAAFTLIIINKKNLLQSNEFTEICNLFKNIPLSKETLDCHYFLQCCFNVPKSFPMSKILQLRDDASQSLLSSVS</sequence>
<dbReference type="Pfam" id="PF00566">
    <property type="entry name" value="RabGAP-TBC"/>
    <property type="match status" value="1"/>
</dbReference>
<dbReference type="PANTHER" id="PTHR47219:SF10">
    <property type="entry name" value="GROWTH HORMONE-REGULATED TBC PROTEIN 1"/>
    <property type="match status" value="1"/>
</dbReference>
<evidence type="ECO:0000259" key="3">
    <source>
        <dbReference type="PROSITE" id="PS50086"/>
    </source>
</evidence>
<dbReference type="RefSeq" id="XP_065644945.1">
    <property type="nucleotide sequence ID" value="XM_065788873.1"/>
</dbReference>
<gene>
    <name evidence="5 6" type="primary">LOC100210259</name>
</gene>
<feature type="domain" description="Rab-GAP TBC" evidence="3">
    <location>
        <begin position="68"/>
        <end position="258"/>
    </location>
</feature>
<dbReference type="Gene3D" id="1.10.472.80">
    <property type="entry name" value="Ypt/Rab-GAP domain of gyp1p, domain 3"/>
    <property type="match status" value="1"/>
</dbReference>
<evidence type="ECO:0000313" key="4">
    <source>
        <dbReference type="Proteomes" id="UP001652625"/>
    </source>
</evidence>
<dbReference type="GeneID" id="100210259"/>
<dbReference type="Gene3D" id="1.10.10.750">
    <property type="entry name" value="Ypt/Rab-GAP domain of gyp1p, domain 1"/>
    <property type="match status" value="1"/>
</dbReference>
<evidence type="ECO:0000313" key="6">
    <source>
        <dbReference type="RefSeq" id="XP_065644946.1"/>
    </source>
</evidence>
<dbReference type="Gene3D" id="1.10.8.270">
    <property type="entry name" value="putative rabgap domain of human tbc1 domain family member 14 like domains"/>
    <property type="match status" value="1"/>
</dbReference>
<evidence type="ECO:0000313" key="5">
    <source>
        <dbReference type="RefSeq" id="XP_065644945.1"/>
    </source>
</evidence>
<dbReference type="Proteomes" id="UP001652625">
    <property type="component" value="Chromosome 01"/>
</dbReference>
<evidence type="ECO:0000256" key="1">
    <source>
        <dbReference type="ARBA" id="ARBA00022468"/>
    </source>
</evidence>
<dbReference type="RefSeq" id="XP_065644946.1">
    <property type="nucleotide sequence ID" value="XM_065788874.1"/>
</dbReference>
<dbReference type="InterPro" id="IPR050302">
    <property type="entry name" value="Rab_GAP_TBC_domain"/>
</dbReference>
<protein>
    <submittedName>
        <fullName evidence="5 6">Growth hormone-regulated TBC protein 1 isoform X2</fullName>
    </submittedName>
</protein>
<comment type="function">
    <text evidence="2">May act as a GTPase-activating protein for Rab family protein(s).</text>
</comment>
<organism evidence="4 5">
    <name type="scientific">Hydra vulgaris</name>
    <name type="common">Hydra</name>
    <name type="synonym">Hydra attenuata</name>
    <dbReference type="NCBI Taxonomy" id="6087"/>
    <lineage>
        <taxon>Eukaryota</taxon>
        <taxon>Metazoa</taxon>
        <taxon>Cnidaria</taxon>
        <taxon>Hydrozoa</taxon>
        <taxon>Hydroidolina</taxon>
        <taxon>Anthoathecata</taxon>
        <taxon>Aplanulata</taxon>
        <taxon>Hydridae</taxon>
        <taxon>Hydra</taxon>
    </lineage>
</organism>
<dbReference type="PANTHER" id="PTHR47219">
    <property type="entry name" value="RAB GTPASE-ACTIVATING PROTEIN 1-LIKE"/>
    <property type="match status" value="1"/>
</dbReference>
<reference evidence="4 5" key="1">
    <citation type="submission" date="2025-05" db="UniProtKB">
        <authorList>
            <consortium name="RefSeq"/>
        </authorList>
    </citation>
    <scope>NUCLEOTIDE SEQUENCE [LARGE SCALE GENOMIC DNA]</scope>
</reference>
<dbReference type="SUPFAM" id="SSF47923">
    <property type="entry name" value="Ypt/Rab-GAP domain of gyp1p"/>
    <property type="match status" value="2"/>
</dbReference>
<proteinExistence type="predicted"/>
<name>A0ABM4B7V2_HYDVU</name>